<dbReference type="Pfam" id="PF16859">
    <property type="entry name" value="TetR_C_11"/>
    <property type="match status" value="1"/>
</dbReference>
<dbReference type="PANTHER" id="PTHR30055">
    <property type="entry name" value="HTH-TYPE TRANSCRIPTIONAL REGULATOR RUTR"/>
    <property type="match status" value="1"/>
</dbReference>
<evidence type="ECO:0000256" key="4">
    <source>
        <dbReference type="PROSITE-ProRule" id="PRU00335"/>
    </source>
</evidence>
<feature type="compositionally biased region" description="Low complexity" evidence="5">
    <location>
        <begin position="1"/>
        <end position="15"/>
    </location>
</feature>
<dbReference type="InterPro" id="IPR009057">
    <property type="entry name" value="Homeodomain-like_sf"/>
</dbReference>
<gene>
    <name evidence="7" type="ORF">ACEZDE_08280</name>
</gene>
<comment type="caution">
    <text evidence="7">The sequence shown here is derived from an EMBL/GenBank/DDBJ whole genome shotgun (WGS) entry which is preliminary data.</text>
</comment>
<dbReference type="Gene3D" id="1.10.10.60">
    <property type="entry name" value="Homeodomain-like"/>
    <property type="match status" value="1"/>
</dbReference>
<organism evidence="7 8">
    <name type="scientific">Streptacidiphilus cavernicola</name>
    <dbReference type="NCBI Taxonomy" id="3342716"/>
    <lineage>
        <taxon>Bacteria</taxon>
        <taxon>Bacillati</taxon>
        <taxon>Actinomycetota</taxon>
        <taxon>Actinomycetes</taxon>
        <taxon>Kitasatosporales</taxon>
        <taxon>Streptomycetaceae</taxon>
        <taxon>Streptacidiphilus</taxon>
    </lineage>
</organism>
<dbReference type="Pfam" id="PF00440">
    <property type="entry name" value="TetR_N"/>
    <property type="match status" value="1"/>
</dbReference>
<evidence type="ECO:0000256" key="5">
    <source>
        <dbReference type="SAM" id="MobiDB-lite"/>
    </source>
</evidence>
<dbReference type="InterPro" id="IPR050109">
    <property type="entry name" value="HTH-type_TetR-like_transc_reg"/>
</dbReference>
<dbReference type="InterPro" id="IPR011075">
    <property type="entry name" value="TetR_C"/>
</dbReference>
<keyword evidence="3" id="KW-0804">Transcription</keyword>
<feature type="domain" description="HTH tetR-type" evidence="6">
    <location>
        <begin position="23"/>
        <end position="84"/>
    </location>
</feature>
<keyword evidence="2 4" id="KW-0238">DNA-binding</keyword>
<reference evidence="7 8" key="1">
    <citation type="submission" date="2024-09" db="EMBL/GenBank/DDBJ databases">
        <authorList>
            <person name="Lee S.D."/>
        </authorList>
    </citation>
    <scope>NUCLEOTIDE SEQUENCE [LARGE SCALE GENOMIC DNA]</scope>
    <source>
        <strain evidence="7 8">N8-3</strain>
    </source>
</reference>
<keyword evidence="8" id="KW-1185">Reference proteome</keyword>
<evidence type="ECO:0000259" key="6">
    <source>
        <dbReference type="PROSITE" id="PS50977"/>
    </source>
</evidence>
<evidence type="ECO:0000256" key="2">
    <source>
        <dbReference type="ARBA" id="ARBA00023125"/>
    </source>
</evidence>
<dbReference type="Gene3D" id="1.10.357.10">
    <property type="entry name" value="Tetracycline Repressor, domain 2"/>
    <property type="match status" value="1"/>
</dbReference>
<dbReference type="SUPFAM" id="SSF48498">
    <property type="entry name" value="Tetracyclin repressor-like, C-terminal domain"/>
    <property type="match status" value="1"/>
</dbReference>
<dbReference type="InterPro" id="IPR001647">
    <property type="entry name" value="HTH_TetR"/>
</dbReference>
<feature type="DNA-binding region" description="H-T-H motif" evidence="4">
    <location>
        <begin position="47"/>
        <end position="66"/>
    </location>
</feature>
<dbReference type="PANTHER" id="PTHR30055:SF148">
    <property type="entry name" value="TETR-FAMILY TRANSCRIPTIONAL REGULATOR"/>
    <property type="match status" value="1"/>
</dbReference>
<name>A0ABV6VSE3_9ACTN</name>
<dbReference type="EMBL" id="JBHFAB010000005">
    <property type="protein sequence ID" value="MFC1416636.1"/>
    <property type="molecule type" value="Genomic_DNA"/>
</dbReference>
<dbReference type="PROSITE" id="PS50977">
    <property type="entry name" value="HTH_TETR_2"/>
    <property type="match status" value="1"/>
</dbReference>
<dbReference type="InterPro" id="IPR036271">
    <property type="entry name" value="Tet_transcr_reg_TetR-rel_C_sf"/>
</dbReference>
<feature type="region of interest" description="Disordered" evidence="5">
    <location>
        <begin position="1"/>
        <end position="21"/>
    </location>
</feature>
<evidence type="ECO:0000256" key="3">
    <source>
        <dbReference type="ARBA" id="ARBA00023163"/>
    </source>
</evidence>
<sequence>MTSTNEEAAAEAAAPRRGRPRSEAAEQAIIGAVLRLLDQGYPLALLSIEGIAGEAGVGKATIYRRWPNKEELLLDVLRRVDEPEPPEFDGPVRDALVAALEFLRRSGLARRSQSSLALIAHEVQHLPELHRRYHEQVIEPRRERMRRLLARGVERGEIRGDVDLDLLGELVVGPMLSRTLLRPGAPLEDPTLSATIVDTLLQGLGPAGADIGADADPV</sequence>
<dbReference type="SUPFAM" id="SSF46689">
    <property type="entry name" value="Homeodomain-like"/>
    <property type="match status" value="1"/>
</dbReference>
<dbReference type="Proteomes" id="UP001592531">
    <property type="component" value="Unassembled WGS sequence"/>
</dbReference>
<dbReference type="RefSeq" id="WP_380534048.1">
    <property type="nucleotide sequence ID" value="NZ_JBHFAB010000005.1"/>
</dbReference>
<keyword evidence="1" id="KW-0805">Transcription regulation</keyword>
<evidence type="ECO:0000313" key="8">
    <source>
        <dbReference type="Proteomes" id="UP001592531"/>
    </source>
</evidence>
<evidence type="ECO:0000313" key="7">
    <source>
        <dbReference type="EMBL" id="MFC1416636.1"/>
    </source>
</evidence>
<protein>
    <submittedName>
        <fullName evidence="7">TetR/AcrR family transcriptional regulator</fullName>
    </submittedName>
</protein>
<proteinExistence type="predicted"/>
<evidence type="ECO:0000256" key="1">
    <source>
        <dbReference type="ARBA" id="ARBA00023015"/>
    </source>
</evidence>
<accession>A0ABV6VSE3</accession>